<evidence type="ECO:0000256" key="1">
    <source>
        <dbReference type="SAM" id="MobiDB-lite"/>
    </source>
</evidence>
<gene>
    <name evidence="2" type="ORF">LNKW23_01130</name>
</gene>
<feature type="region of interest" description="Disordered" evidence="1">
    <location>
        <begin position="37"/>
        <end position="85"/>
    </location>
</feature>
<keyword evidence="3" id="KW-1185">Reference proteome</keyword>
<name>A0ABQ6LKG7_9RHOB</name>
<proteinExistence type="predicted"/>
<sequence length="85" mass="8657">MEGERDEILARRHPAERGIGRWAGIAALAGIELDHHGRALAGSSGGGNGGGTEKGGDEERRDAGGQLDHGAESAVPRPAAQLKAP</sequence>
<protein>
    <submittedName>
        <fullName evidence="2">Uncharacterized protein</fullName>
    </submittedName>
</protein>
<feature type="compositionally biased region" description="Gly residues" evidence="1">
    <location>
        <begin position="43"/>
        <end position="53"/>
    </location>
</feature>
<reference evidence="2 3" key="1">
    <citation type="submission" date="2023-04" db="EMBL/GenBank/DDBJ databases">
        <title>Marinoamorphus aggregata gen. nov., sp. Nov., isolate from tissue of brittle star Ophioplocus japonicus.</title>
        <authorList>
            <person name="Kawano K."/>
            <person name="Sawayama S."/>
            <person name="Nakagawa S."/>
        </authorList>
    </citation>
    <scope>NUCLEOTIDE SEQUENCE [LARGE SCALE GENOMIC DNA]</scope>
    <source>
        <strain evidence="2 3">NKW23</strain>
    </source>
</reference>
<organism evidence="2 3">
    <name type="scientific">Paralimibaculum aggregatum</name>
    <dbReference type="NCBI Taxonomy" id="3036245"/>
    <lineage>
        <taxon>Bacteria</taxon>
        <taxon>Pseudomonadati</taxon>
        <taxon>Pseudomonadota</taxon>
        <taxon>Alphaproteobacteria</taxon>
        <taxon>Rhodobacterales</taxon>
        <taxon>Paracoccaceae</taxon>
        <taxon>Paralimibaculum</taxon>
    </lineage>
</organism>
<accession>A0ABQ6LKG7</accession>
<evidence type="ECO:0000313" key="3">
    <source>
        <dbReference type="Proteomes" id="UP001239909"/>
    </source>
</evidence>
<evidence type="ECO:0000313" key="2">
    <source>
        <dbReference type="EMBL" id="GMG80901.1"/>
    </source>
</evidence>
<dbReference type="EMBL" id="BSYI01000001">
    <property type="protein sequence ID" value="GMG80901.1"/>
    <property type="molecule type" value="Genomic_DNA"/>
</dbReference>
<feature type="compositionally biased region" description="Basic and acidic residues" evidence="1">
    <location>
        <begin position="54"/>
        <end position="63"/>
    </location>
</feature>
<comment type="caution">
    <text evidence="2">The sequence shown here is derived from an EMBL/GenBank/DDBJ whole genome shotgun (WGS) entry which is preliminary data.</text>
</comment>
<dbReference type="Proteomes" id="UP001239909">
    <property type="component" value="Unassembled WGS sequence"/>
</dbReference>